<feature type="transmembrane region" description="Helical" evidence="18">
    <location>
        <begin position="236"/>
        <end position="261"/>
    </location>
</feature>
<dbReference type="InterPro" id="IPR028055">
    <property type="entry name" value="YidC/Oxa/ALB_C"/>
</dbReference>
<dbReference type="GO" id="GO:0005886">
    <property type="term" value="C:plasma membrane"/>
    <property type="evidence" value="ECO:0007669"/>
    <property type="project" value="UniProtKB-SubCell"/>
</dbReference>
<evidence type="ECO:0000256" key="17">
    <source>
        <dbReference type="SAM" id="MobiDB-lite"/>
    </source>
</evidence>
<keyword evidence="9 18" id="KW-0472">Membrane</keyword>
<comment type="subcellular location">
    <subcellularLocation>
        <location evidence="1">Cell membrane</location>
        <topology evidence="1">Multi-pass membrane protein</topology>
    </subcellularLocation>
    <subcellularLocation>
        <location evidence="16">Membrane</location>
        <topology evidence="16">Multi-pass membrane protein</topology>
    </subcellularLocation>
</comment>
<dbReference type="GO" id="GO:0032977">
    <property type="term" value="F:membrane insertase activity"/>
    <property type="evidence" value="ECO:0007669"/>
    <property type="project" value="InterPro"/>
</dbReference>
<dbReference type="InterPro" id="IPR001708">
    <property type="entry name" value="YidC/ALB3/OXA1/COX18"/>
</dbReference>
<comment type="function">
    <text evidence="11">Required for the insertion and/or proper folding and/or complex formation of integral membrane proteins into the membrane. Involved in integration of membrane proteins that insert both dependently and independently of the Sec translocase complex, as well as at least some lipoproteins. Aids folding of multispanning membrane proteins.</text>
</comment>
<gene>
    <name evidence="20" type="primary">yidC</name>
    <name evidence="20" type="ORF">ABLG96_21790</name>
</gene>
<evidence type="ECO:0000256" key="18">
    <source>
        <dbReference type="SAM" id="Phobius"/>
    </source>
</evidence>
<feature type="transmembrane region" description="Helical" evidence="18">
    <location>
        <begin position="35"/>
        <end position="53"/>
    </location>
</feature>
<keyword evidence="10" id="KW-0143">Chaperone</keyword>
<evidence type="ECO:0000256" key="15">
    <source>
        <dbReference type="ARBA" id="ARBA00033342"/>
    </source>
</evidence>
<evidence type="ECO:0000256" key="5">
    <source>
        <dbReference type="ARBA" id="ARBA00022475"/>
    </source>
</evidence>
<evidence type="ECO:0000256" key="10">
    <source>
        <dbReference type="ARBA" id="ARBA00023186"/>
    </source>
</evidence>
<evidence type="ECO:0000256" key="11">
    <source>
        <dbReference type="ARBA" id="ARBA00025034"/>
    </source>
</evidence>
<keyword evidence="8 18" id="KW-1133">Transmembrane helix</keyword>
<evidence type="ECO:0000256" key="3">
    <source>
        <dbReference type="ARBA" id="ARBA00015325"/>
    </source>
</evidence>
<dbReference type="PANTHER" id="PTHR12428">
    <property type="entry name" value="OXA1"/>
    <property type="match status" value="1"/>
</dbReference>
<keyword evidence="4" id="KW-0813">Transport</keyword>
<dbReference type="CDD" id="cd20070">
    <property type="entry name" value="5TM_YidC_Alb3"/>
    <property type="match status" value="1"/>
</dbReference>
<reference evidence="20" key="1">
    <citation type="submission" date="2024-05" db="EMBL/GenBank/DDBJ databases">
        <authorList>
            <person name="Cai S.Y."/>
            <person name="Jin L.M."/>
            <person name="Li H.R."/>
        </authorList>
    </citation>
    <scope>NUCLEOTIDE SEQUENCE</scope>
    <source>
        <strain evidence="20">A5-74</strain>
    </source>
</reference>
<evidence type="ECO:0000256" key="13">
    <source>
        <dbReference type="ARBA" id="ARBA00031538"/>
    </source>
</evidence>
<dbReference type="InterPro" id="IPR047196">
    <property type="entry name" value="YidC_ALB_C"/>
</dbReference>
<evidence type="ECO:0000256" key="8">
    <source>
        <dbReference type="ARBA" id="ARBA00022989"/>
    </source>
</evidence>
<name>A0AAU8DPX7_9ACTN</name>
<evidence type="ECO:0000256" key="4">
    <source>
        <dbReference type="ARBA" id="ARBA00022448"/>
    </source>
</evidence>
<dbReference type="NCBIfam" id="TIGR03592">
    <property type="entry name" value="yidC_oxa1_cterm"/>
    <property type="match status" value="1"/>
</dbReference>
<evidence type="ECO:0000256" key="9">
    <source>
        <dbReference type="ARBA" id="ARBA00023136"/>
    </source>
</evidence>
<evidence type="ECO:0000313" key="20">
    <source>
        <dbReference type="EMBL" id="XCG63778.1"/>
    </source>
</evidence>
<dbReference type="EMBL" id="CP159218">
    <property type="protein sequence ID" value="XCG63778.1"/>
    <property type="molecule type" value="Genomic_DNA"/>
</dbReference>
<evidence type="ECO:0000256" key="16">
    <source>
        <dbReference type="RuleBase" id="RU003945"/>
    </source>
</evidence>
<protein>
    <recommendedName>
        <fullName evidence="3">Membrane protein insertase YidC</fullName>
    </recommendedName>
    <alternativeName>
        <fullName evidence="15">Foldase YidC</fullName>
    </alternativeName>
    <alternativeName>
        <fullName evidence="14">Membrane integrase YidC</fullName>
    </alternativeName>
    <alternativeName>
        <fullName evidence="13">Membrane protein YidC</fullName>
    </alternativeName>
</protein>
<feature type="transmembrane region" description="Helical" evidence="18">
    <location>
        <begin position="190"/>
        <end position="208"/>
    </location>
</feature>
<feature type="domain" description="Membrane insertase YidC/Oxa/ALB C-terminal" evidence="19">
    <location>
        <begin position="38"/>
        <end position="275"/>
    </location>
</feature>
<feature type="transmembrane region" description="Helical" evidence="18">
    <location>
        <begin position="101"/>
        <end position="124"/>
    </location>
</feature>
<evidence type="ECO:0000256" key="6">
    <source>
        <dbReference type="ARBA" id="ARBA00022692"/>
    </source>
</evidence>
<dbReference type="NCBIfam" id="NF002899">
    <property type="entry name" value="PRK03449.1"/>
    <property type="match status" value="1"/>
</dbReference>
<evidence type="ECO:0000256" key="2">
    <source>
        <dbReference type="ARBA" id="ARBA00010527"/>
    </source>
</evidence>
<organism evidence="20">
    <name type="scientific">Nakamurella sp. A5-74</name>
    <dbReference type="NCBI Taxonomy" id="3158264"/>
    <lineage>
        <taxon>Bacteria</taxon>
        <taxon>Bacillati</taxon>
        <taxon>Actinomycetota</taxon>
        <taxon>Actinomycetes</taxon>
        <taxon>Nakamurellales</taxon>
        <taxon>Nakamurellaceae</taxon>
        <taxon>Nakamurella</taxon>
    </lineage>
</organism>
<feature type="compositionally biased region" description="Polar residues" evidence="17">
    <location>
        <begin position="316"/>
        <end position="325"/>
    </location>
</feature>
<dbReference type="Pfam" id="PF02096">
    <property type="entry name" value="60KD_IMP"/>
    <property type="match status" value="1"/>
</dbReference>
<evidence type="ECO:0000256" key="14">
    <source>
        <dbReference type="ARBA" id="ARBA00033245"/>
    </source>
</evidence>
<sequence>MTFDFFSLDYLYYPVSGIMWVWHKVWGALLGPTNGWGWVLSVVFLVFTLRLLLFKPFMKQMDSQLKMQAIQPQMKKLREKYAGDRQRLAEEMMKLNKENGVSAVGGCLPALIQAPVFIGLFHVLRMFQPQQDKLPGGGLGQLYFKGQVYFFGAQDVQHFGQATLFGGAPLGGSMSMKGEQLAFMGGDHTTIIWVGVPLTILAGIMTHLTSRRSVARQASLNPEAAANPQSAIMNKLMLYVFPAFVVIGGPFFPLAILFYWLANNSWTFGQLWFAHRVQDKRKALQAAVVVEEKQALRFTKPAPGARPTTVVVDSDVNLSKGSQVSDDPPGTAKPATRPSPGARPSGAGGQRPNRPGNRPSSNSKKKRKR</sequence>
<accession>A0AAU8DPX7</accession>
<evidence type="ECO:0000259" key="19">
    <source>
        <dbReference type="Pfam" id="PF02096"/>
    </source>
</evidence>
<keyword evidence="5" id="KW-1003">Cell membrane</keyword>
<keyword evidence="7" id="KW-0653">Protein transport</keyword>
<dbReference type="AlphaFoldDB" id="A0AAU8DPX7"/>
<comment type="subunit">
    <text evidence="12">Interacts with the Sec translocase complex via SecD. Specifically interacts with transmembrane segments of nascent integral membrane proteins during membrane integration.</text>
</comment>
<feature type="region of interest" description="Disordered" evidence="17">
    <location>
        <begin position="300"/>
        <end position="369"/>
    </location>
</feature>
<dbReference type="RefSeq" id="WP_353649393.1">
    <property type="nucleotide sequence ID" value="NZ_CP159218.1"/>
</dbReference>
<evidence type="ECO:0000256" key="12">
    <source>
        <dbReference type="ARBA" id="ARBA00026028"/>
    </source>
</evidence>
<keyword evidence="6 16" id="KW-0812">Transmembrane</keyword>
<comment type="similarity">
    <text evidence="2">Belongs to the OXA1/ALB3/YidC family. Type 1 subfamily.</text>
</comment>
<dbReference type="PANTHER" id="PTHR12428:SF65">
    <property type="entry name" value="CYTOCHROME C OXIDASE ASSEMBLY PROTEIN COX18, MITOCHONDRIAL"/>
    <property type="match status" value="1"/>
</dbReference>
<evidence type="ECO:0000256" key="1">
    <source>
        <dbReference type="ARBA" id="ARBA00004651"/>
    </source>
</evidence>
<dbReference type="GO" id="GO:0015031">
    <property type="term" value="P:protein transport"/>
    <property type="evidence" value="ECO:0007669"/>
    <property type="project" value="UniProtKB-KW"/>
</dbReference>
<evidence type="ECO:0000256" key="7">
    <source>
        <dbReference type="ARBA" id="ARBA00022927"/>
    </source>
</evidence>
<proteinExistence type="inferred from homology"/>
<dbReference type="GO" id="GO:0051205">
    <property type="term" value="P:protein insertion into membrane"/>
    <property type="evidence" value="ECO:0007669"/>
    <property type="project" value="TreeGrafter"/>
</dbReference>